<evidence type="ECO:0000256" key="3">
    <source>
        <dbReference type="ARBA" id="ARBA00023136"/>
    </source>
</evidence>
<dbReference type="InterPro" id="IPR011990">
    <property type="entry name" value="TPR-like_helical_dom_sf"/>
</dbReference>
<name>A0A644XPA1_9ZZZZ</name>
<organism evidence="7">
    <name type="scientific">bioreactor metagenome</name>
    <dbReference type="NCBI Taxonomy" id="1076179"/>
    <lineage>
        <taxon>unclassified sequences</taxon>
        <taxon>metagenomes</taxon>
        <taxon>ecological metagenomes</taxon>
    </lineage>
</organism>
<comment type="caution">
    <text evidence="7">The sequence shown here is derived from an EMBL/GenBank/DDBJ whole genome shotgun (WGS) entry which is preliminary data.</text>
</comment>
<dbReference type="CDD" id="cd08977">
    <property type="entry name" value="SusD"/>
    <property type="match status" value="1"/>
</dbReference>
<evidence type="ECO:0000259" key="5">
    <source>
        <dbReference type="Pfam" id="PF07980"/>
    </source>
</evidence>
<evidence type="ECO:0000313" key="7">
    <source>
        <dbReference type="EMBL" id="MPM17578.1"/>
    </source>
</evidence>
<keyword evidence="2" id="KW-0732">Signal</keyword>
<sequence>MKNRIKKSIAVCVMGLLALTQIGCSDLLDQEPQGKWVDGDNPGGSFQTDVFSLYARMKGWGVTGGIPAFAVHSIRSEDVEKGSTLSDGSDVASMYDNFNYNASDGNLASYYSSNYALIHTANTVLANIKEAEEGGMQLTEIDLACRGEAYFFRAFLYFNLIRAYGQVPLINFKIKDAAETNIPKSTEAEIYAQIDADLTEAESLLPEQWESKYLGRVTWGAARALHAKTYMQRNDWSNMLQASSDVIQSGLYDLNTPFDRIFRESGENSSESIFELQCTATAALPGSTDIGSQYAQVQGVRGAGMWDLGWGWNCPTPNLASTFEAGDPRKDETLLYFLKPGEDPNSIQANKPYGEKPVAQEVMNRYYNKKVYTDPAKRTQFNRFGYWMNIRMIRVSEMYLIAAEASNELGQTGDAMEYLEMVRARARGGNADILPKITTMDQAEMRDAIRHERRVELAMEWDRFYDLVRWGIAREVLHAAGKTNYQDKHALLPLPQAEVDKSNGVLVQNPNY</sequence>
<feature type="domain" description="RagB/SusD" evidence="5">
    <location>
        <begin position="320"/>
        <end position="512"/>
    </location>
</feature>
<feature type="domain" description="SusD-like N-terminal" evidence="6">
    <location>
        <begin position="85"/>
        <end position="231"/>
    </location>
</feature>
<dbReference type="InterPro" id="IPR012944">
    <property type="entry name" value="SusD_RagB_dom"/>
</dbReference>
<dbReference type="EMBL" id="VSSQ01002822">
    <property type="protein sequence ID" value="MPM17578.1"/>
    <property type="molecule type" value="Genomic_DNA"/>
</dbReference>
<accession>A0A644XPA1</accession>
<dbReference type="SUPFAM" id="SSF48452">
    <property type="entry name" value="TPR-like"/>
    <property type="match status" value="1"/>
</dbReference>
<evidence type="ECO:0000259" key="6">
    <source>
        <dbReference type="Pfam" id="PF14322"/>
    </source>
</evidence>
<dbReference type="GO" id="GO:0009279">
    <property type="term" value="C:cell outer membrane"/>
    <property type="evidence" value="ECO:0007669"/>
    <property type="project" value="UniProtKB-SubCell"/>
</dbReference>
<evidence type="ECO:0000256" key="4">
    <source>
        <dbReference type="ARBA" id="ARBA00023237"/>
    </source>
</evidence>
<dbReference type="InterPro" id="IPR033985">
    <property type="entry name" value="SusD-like_N"/>
</dbReference>
<dbReference type="Pfam" id="PF07980">
    <property type="entry name" value="SusD_RagB"/>
    <property type="match status" value="1"/>
</dbReference>
<evidence type="ECO:0000256" key="1">
    <source>
        <dbReference type="ARBA" id="ARBA00004442"/>
    </source>
</evidence>
<keyword evidence="4" id="KW-0998">Cell outer membrane</keyword>
<protein>
    <submittedName>
        <fullName evidence="7">SusD-like protein</fullName>
    </submittedName>
</protein>
<dbReference type="Pfam" id="PF14322">
    <property type="entry name" value="SusD-like_3"/>
    <property type="match status" value="1"/>
</dbReference>
<evidence type="ECO:0000256" key="2">
    <source>
        <dbReference type="ARBA" id="ARBA00022729"/>
    </source>
</evidence>
<dbReference type="Gene3D" id="1.25.40.390">
    <property type="match status" value="1"/>
</dbReference>
<dbReference type="AlphaFoldDB" id="A0A644XPA1"/>
<reference evidence="7" key="1">
    <citation type="submission" date="2019-08" db="EMBL/GenBank/DDBJ databases">
        <authorList>
            <person name="Kucharzyk K."/>
            <person name="Murdoch R.W."/>
            <person name="Higgins S."/>
            <person name="Loffler F."/>
        </authorList>
    </citation>
    <scope>NUCLEOTIDE SEQUENCE</scope>
</reference>
<comment type="subcellular location">
    <subcellularLocation>
        <location evidence="1">Cell outer membrane</location>
    </subcellularLocation>
</comment>
<gene>
    <name evidence="7" type="ORF">SDC9_63974</name>
</gene>
<proteinExistence type="predicted"/>
<keyword evidence="3" id="KW-0472">Membrane</keyword>